<gene>
    <name evidence="1" type="ORF">SAMN05444170_5552</name>
</gene>
<protein>
    <submittedName>
        <fullName evidence="1">Uncharacterized protein</fullName>
    </submittedName>
</protein>
<proteinExistence type="predicted"/>
<dbReference type="RefSeq" id="WP_072822751.1">
    <property type="nucleotide sequence ID" value="NZ_LT670849.1"/>
</dbReference>
<dbReference type="AlphaFoldDB" id="A0A1M7UKM2"/>
<evidence type="ECO:0000313" key="2">
    <source>
        <dbReference type="Proteomes" id="UP000184096"/>
    </source>
</evidence>
<dbReference type="EMBL" id="LT670849">
    <property type="protein sequence ID" value="SHN83572.1"/>
    <property type="molecule type" value="Genomic_DNA"/>
</dbReference>
<accession>A0A1M7UKM2</accession>
<dbReference type="Proteomes" id="UP000184096">
    <property type="component" value="Chromosome I"/>
</dbReference>
<evidence type="ECO:0000313" key="1">
    <source>
        <dbReference type="EMBL" id="SHN83572.1"/>
    </source>
</evidence>
<organism evidence="1 2">
    <name type="scientific">Bradyrhizobium erythrophlei</name>
    <dbReference type="NCBI Taxonomy" id="1437360"/>
    <lineage>
        <taxon>Bacteria</taxon>
        <taxon>Pseudomonadati</taxon>
        <taxon>Pseudomonadota</taxon>
        <taxon>Alphaproteobacteria</taxon>
        <taxon>Hyphomicrobiales</taxon>
        <taxon>Nitrobacteraceae</taxon>
        <taxon>Bradyrhizobium</taxon>
    </lineage>
</organism>
<sequence>MPFDINRARRRREIQIANEVVAELVKHASPPLEMVGQVLVSVCERNAVVLDEASGRRILGYVAKEIARQQRIVDALTVSAEAIAR</sequence>
<keyword evidence="2" id="KW-1185">Reference proteome</keyword>
<reference evidence="2" key="1">
    <citation type="submission" date="2016-11" db="EMBL/GenBank/DDBJ databases">
        <authorList>
            <person name="Varghese N."/>
            <person name="Submissions S."/>
        </authorList>
    </citation>
    <scope>NUCLEOTIDE SEQUENCE [LARGE SCALE GENOMIC DNA]</scope>
    <source>
        <strain evidence="2">GAS401</strain>
    </source>
</reference>
<name>A0A1M7UKM2_9BRAD</name>